<dbReference type="PANTHER" id="PTHR36417:SF2">
    <property type="entry name" value="SELENOPROTEIN DOMAIN PROTEIN (AFU_ORTHOLOGUE AFUA_1G05220)"/>
    <property type="match status" value="1"/>
</dbReference>
<gene>
    <name evidence="2" type="ORF">NLU14_00590</name>
</gene>
<evidence type="ECO:0000256" key="1">
    <source>
        <dbReference type="ARBA" id="ARBA00023284"/>
    </source>
</evidence>
<keyword evidence="3" id="KW-1185">Reference proteome</keyword>
<dbReference type="InterPro" id="IPR011893">
    <property type="entry name" value="Selenoprotein_Rdx-typ"/>
</dbReference>
<dbReference type="Gene3D" id="3.40.30.10">
    <property type="entry name" value="Glutaredoxin"/>
    <property type="match status" value="1"/>
</dbReference>
<dbReference type="PANTHER" id="PTHR36417">
    <property type="entry name" value="SELENOPROTEIN DOMAIN PROTEIN (AFU_ORTHOLOGUE AFUA_1G05220)"/>
    <property type="match status" value="1"/>
</dbReference>
<organism evidence="2 3">
    <name type="scientific">Marinobacter iranensis</name>
    <dbReference type="NCBI Taxonomy" id="2962607"/>
    <lineage>
        <taxon>Bacteria</taxon>
        <taxon>Pseudomonadati</taxon>
        <taxon>Pseudomonadota</taxon>
        <taxon>Gammaproteobacteria</taxon>
        <taxon>Pseudomonadales</taxon>
        <taxon>Marinobacteraceae</taxon>
        <taxon>Marinobacter</taxon>
    </lineage>
</organism>
<accession>A0ABT5Y4X0</accession>
<evidence type="ECO:0000313" key="3">
    <source>
        <dbReference type="Proteomes" id="UP001143391"/>
    </source>
</evidence>
<comment type="caution">
    <text evidence="2">The sequence shown here is derived from an EMBL/GenBank/DDBJ whole genome shotgun (WGS) entry which is preliminary data.</text>
</comment>
<evidence type="ECO:0000313" key="2">
    <source>
        <dbReference type="EMBL" id="MDF0748719.1"/>
    </source>
</evidence>
<dbReference type="InterPro" id="IPR036249">
    <property type="entry name" value="Thioredoxin-like_sf"/>
</dbReference>
<keyword evidence="1" id="KW-0676">Redox-active center</keyword>
<proteinExistence type="predicted"/>
<dbReference type="SUPFAM" id="SSF52833">
    <property type="entry name" value="Thioredoxin-like"/>
    <property type="match status" value="1"/>
</dbReference>
<sequence>MSNNVYITYCTGCKWMLRSAWMAQELLSTFEEELDELTLKPGSGGIFEIHVNGKRIWSRKEKGGFPDIRELKQLVRNEVSPDRSLGHTDQVSSS</sequence>
<dbReference type="RefSeq" id="WP_275704211.1">
    <property type="nucleotide sequence ID" value="NZ_JANCMW010000001.1"/>
</dbReference>
<reference evidence="2" key="1">
    <citation type="submission" date="2022-07" db="EMBL/GenBank/DDBJ databases">
        <title>Marinobacter iranensis a new bacterium isolate from a hipersaline lake in Iran.</title>
        <authorList>
            <person name="Mohammad A.M.A."/>
            <person name="Cristina S.-P."/>
            <person name="Antonio V."/>
        </authorList>
    </citation>
    <scope>NUCLEOTIDE SEQUENCE</scope>
    <source>
        <strain evidence="2">71-i</strain>
    </source>
</reference>
<protein>
    <submittedName>
        <fullName evidence="2">SelT/SelW/SelH family protein</fullName>
    </submittedName>
</protein>
<name>A0ABT5Y4X0_9GAMM</name>
<dbReference type="EMBL" id="JANCMW010000001">
    <property type="protein sequence ID" value="MDF0748719.1"/>
    <property type="molecule type" value="Genomic_DNA"/>
</dbReference>
<dbReference type="Pfam" id="PF10262">
    <property type="entry name" value="Rdx"/>
    <property type="match status" value="1"/>
</dbReference>
<dbReference type="NCBIfam" id="TIGR02174">
    <property type="entry name" value="CXXU_selWTH"/>
    <property type="match status" value="1"/>
</dbReference>
<dbReference type="Proteomes" id="UP001143391">
    <property type="component" value="Unassembled WGS sequence"/>
</dbReference>